<protein>
    <submittedName>
        <fullName evidence="2">Iron complex transport system substrate-binding protein</fullName>
    </submittedName>
</protein>
<dbReference type="InterPro" id="IPR002491">
    <property type="entry name" value="ABC_transptr_periplasmic_BD"/>
</dbReference>
<dbReference type="SUPFAM" id="SSF53807">
    <property type="entry name" value="Helical backbone' metal receptor"/>
    <property type="match status" value="1"/>
</dbReference>
<name>A0A8E2BFF2_9HYPH</name>
<feature type="domain" description="Fe/B12 periplasmic-binding" evidence="1">
    <location>
        <begin position="1"/>
        <end position="252"/>
    </location>
</feature>
<dbReference type="RefSeq" id="WP_246471307.1">
    <property type="nucleotide sequence ID" value="NZ_JACHGI010000016.1"/>
</dbReference>
<proteinExistence type="predicted"/>
<evidence type="ECO:0000313" key="3">
    <source>
        <dbReference type="Proteomes" id="UP000532373"/>
    </source>
</evidence>
<dbReference type="PROSITE" id="PS50983">
    <property type="entry name" value="FE_B12_PBP"/>
    <property type="match status" value="1"/>
</dbReference>
<dbReference type="AlphaFoldDB" id="A0A8E2BFF2"/>
<dbReference type="EMBL" id="JACHGI010000016">
    <property type="protein sequence ID" value="MBB6469389.1"/>
    <property type="molecule type" value="Genomic_DNA"/>
</dbReference>
<dbReference type="InterPro" id="IPR050902">
    <property type="entry name" value="ABC_Transporter_SBP"/>
</dbReference>
<gene>
    <name evidence="2" type="ORF">HNQ96_005279</name>
</gene>
<dbReference type="PANTHER" id="PTHR30535">
    <property type="entry name" value="VITAMIN B12-BINDING PROTEIN"/>
    <property type="match status" value="1"/>
</dbReference>
<reference evidence="2 3" key="1">
    <citation type="submission" date="2020-08" db="EMBL/GenBank/DDBJ databases">
        <title>Genomic Encyclopedia of Type Strains, Phase IV (KMG-IV): sequencing the most valuable type-strain genomes for metagenomic binning, comparative biology and taxonomic classification.</title>
        <authorList>
            <person name="Goeker M."/>
        </authorList>
    </citation>
    <scope>NUCLEOTIDE SEQUENCE [LARGE SCALE GENOMIC DNA]</scope>
    <source>
        <strain evidence="2 3">DSM 17454</strain>
    </source>
</reference>
<dbReference type="Pfam" id="PF01497">
    <property type="entry name" value="Peripla_BP_2"/>
    <property type="match status" value="1"/>
</dbReference>
<evidence type="ECO:0000313" key="2">
    <source>
        <dbReference type="EMBL" id="MBB6469389.1"/>
    </source>
</evidence>
<organism evidence="2 3">
    <name type="scientific">Aminobacter carboxidus</name>
    <dbReference type="NCBI Taxonomy" id="376165"/>
    <lineage>
        <taxon>Bacteria</taxon>
        <taxon>Pseudomonadati</taxon>
        <taxon>Pseudomonadota</taxon>
        <taxon>Alphaproteobacteria</taxon>
        <taxon>Hyphomicrobiales</taxon>
        <taxon>Phyllobacteriaceae</taxon>
        <taxon>Aminobacter</taxon>
    </lineage>
</organism>
<sequence>MSLNVCTDQLVLELADPAQIVSLSTLSDDSGLSYLYRDAAAYPKNRGLAEEVFVARPDVVVTGTYSLHNTTDLLKHLGIAVDEFGYTQTLDTIPSDIRRMGSVLHQSARAEMLAAAFEQELERLSSTPGPDSPSAIIFEQNGIVLGADTLADTVVKAAGFRNLASERGYSGMVPYPLELLVKDRPDLILLSRPYNDAPALADQIATHPALAAMGTSHSGEIVPPGSWSCGGPFTIEALRALVNLRQEMTLPARKPSG</sequence>
<dbReference type="Proteomes" id="UP000532373">
    <property type="component" value="Unassembled WGS sequence"/>
</dbReference>
<accession>A0A8E2BFF2</accession>
<comment type="caution">
    <text evidence="2">The sequence shown here is derived from an EMBL/GenBank/DDBJ whole genome shotgun (WGS) entry which is preliminary data.</text>
</comment>
<dbReference type="PANTHER" id="PTHR30535:SF34">
    <property type="entry name" value="MOLYBDATE-BINDING PROTEIN MOLA"/>
    <property type="match status" value="1"/>
</dbReference>
<dbReference type="Gene3D" id="3.40.50.1980">
    <property type="entry name" value="Nitrogenase molybdenum iron protein domain"/>
    <property type="match status" value="2"/>
</dbReference>
<evidence type="ECO:0000259" key="1">
    <source>
        <dbReference type="PROSITE" id="PS50983"/>
    </source>
</evidence>